<comment type="caution">
    <text evidence="1">The sequence shown here is derived from an EMBL/GenBank/DDBJ whole genome shotgun (WGS) entry which is preliminary data.</text>
</comment>
<name>A0AAW0SH49_SCYPA</name>
<dbReference type="Proteomes" id="UP001487740">
    <property type="component" value="Unassembled WGS sequence"/>
</dbReference>
<evidence type="ECO:0000313" key="2">
    <source>
        <dbReference type="Proteomes" id="UP001487740"/>
    </source>
</evidence>
<proteinExistence type="predicted"/>
<accession>A0AAW0SH49</accession>
<evidence type="ECO:0000313" key="1">
    <source>
        <dbReference type="EMBL" id="KAK8374052.1"/>
    </source>
</evidence>
<keyword evidence="2" id="KW-1185">Reference proteome</keyword>
<dbReference type="AlphaFoldDB" id="A0AAW0SH49"/>
<sequence length="166" mass="18263">RVRAFVGGVPCDIVDDNLELCDTLTREKVTCRSKAKLVGPMNVTVCVTGRGASEVTKIGRYVDSQDRLYQFLTYAGVSDPVKPPPKKDPPKATEEEGNVVILDVKLLFYKQQEKEAAEKFKESLAMTEYAKPSSTLVLSGVSSSAVQYTVFEMQPSFTVLDTEVCV</sequence>
<dbReference type="EMBL" id="JARAKH010000684">
    <property type="protein sequence ID" value="KAK8374052.1"/>
    <property type="molecule type" value="Genomic_DNA"/>
</dbReference>
<organism evidence="1 2">
    <name type="scientific">Scylla paramamosain</name>
    <name type="common">Mud crab</name>
    <dbReference type="NCBI Taxonomy" id="85552"/>
    <lineage>
        <taxon>Eukaryota</taxon>
        <taxon>Metazoa</taxon>
        <taxon>Ecdysozoa</taxon>
        <taxon>Arthropoda</taxon>
        <taxon>Crustacea</taxon>
        <taxon>Multicrustacea</taxon>
        <taxon>Malacostraca</taxon>
        <taxon>Eumalacostraca</taxon>
        <taxon>Eucarida</taxon>
        <taxon>Decapoda</taxon>
        <taxon>Pleocyemata</taxon>
        <taxon>Brachyura</taxon>
        <taxon>Eubrachyura</taxon>
        <taxon>Portunoidea</taxon>
        <taxon>Portunidae</taxon>
        <taxon>Portuninae</taxon>
        <taxon>Scylla</taxon>
    </lineage>
</organism>
<reference evidence="1 2" key="1">
    <citation type="submission" date="2023-03" db="EMBL/GenBank/DDBJ databases">
        <title>High-quality genome of Scylla paramamosain provides insights in environmental adaptation.</title>
        <authorList>
            <person name="Zhang L."/>
        </authorList>
    </citation>
    <scope>NUCLEOTIDE SEQUENCE [LARGE SCALE GENOMIC DNA]</scope>
    <source>
        <strain evidence="1">LZ_2023a</strain>
        <tissue evidence="1">Muscle</tissue>
    </source>
</reference>
<protein>
    <submittedName>
        <fullName evidence="1">Uncharacterized protein</fullName>
    </submittedName>
</protein>
<feature type="non-terminal residue" evidence="1">
    <location>
        <position position="1"/>
    </location>
</feature>
<gene>
    <name evidence="1" type="ORF">O3P69_007818</name>
</gene>